<reference evidence="1 2" key="1">
    <citation type="submission" date="2015-03" db="EMBL/GenBank/DDBJ databases">
        <authorList>
            <person name="Abdul Halim M."/>
        </authorList>
    </citation>
    <scope>NUCLEOTIDE SEQUENCE [LARGE SCALE GENOMIC DNA]</scope>
    <source>
        <strain evidence="1 2">ATCC 35681</strain>
    </source>
</reference>
<dbReference type="Proteomes" id="UP000034189">
    <property type="component" value="Chromosome"/>
</dbReference>
<sequence length="198" mass="22120">MVHARCAWQHLGTCGEGWACILPLPLREFGVPQDAKKFDLNWPGPDNLFGYTGLGYDFTSSNTYARARYYEPEIGRFVSEDTYRGQIDDPQSLNLYTYVGNNPPKYTDPSGNCFWDACILEGTAAAALVEGGIFVIGASSIIIWNHSNAAPVEVPGTDKPKLTVIEGGRTLIIKIRLDRYLHQKFNLIRMRTGMIKIE</sequence>
<dbReference type="InterPro" id="IPR022385">
    <property type="entry name" value="Rhs_assc_core"/>
</dbReference>
<organism evidence="1 2">
    <name type="scientific">Paenibacillus durus ATCC 35681</name>
    <dbReference type="NCBI Taxonomy" id="1333534"/>
    <lineage>
        <taxon>Bacteria</taxon>
        <taxon>Bacillati</taxon>
        <taxon>Bacillota</taxon>
        <taxon>Bacilli</taxon>
        <taxon>Bacillales</taxon>
        <taxon>Paenibacillaceae</taxon>
        <taxon>Paenibacillus</taxon>
    </lineage>
</organism>
<gene>
    <name evidence="1" type="ORF">VK70_19185</name>
</gene>
<dbReference type="PANTHER" id="PTHR32305:SF15">
    <property type="entry name" value="PROTEIN RHSA-RELATED"/>
    <property type="match status" value="1"/>
</dbReference>
<dbReference type="AlphaFoldDB" id="A0A0F7FDC5"/>
<dbReference type="NCBIfam" id="TIGR03696">
    <property type="entry name" value="Rhs_assc_core"/>
    <property type="match status" value="1"/>
</dbReference>
<evidence type="ECO:0000313" key="2">
    <source>
        <dbReference type="Proteomes" id="UP000034189"/>
    </source>
</evidence>
<dbReference type="PATRIC" id="fig|1333534.5.peg.4219"/>
<proteinExistence type="predicted"/>
<protein>
    <recommendedName>
        <fullName evidence="3">RHS repeat-associated core domain-containing protein</fullName>
    </recommendedName>
</protein>
<evidence type="ECO:0008006" key="3">
    <source>
        <dbReference type="Google" id="ProtNLM"/>
    </source>
</evidence>
<evidence type="ECO:0000313" key="1">
    <source>
        <dbReference type="EMBL" id="AKG36407.1"/>
    </source>
</evidence>
<dbReference type="EMBL" id="CP011114">
    <property type="protein sequence ID" value="AKG36407.1"/>
    <property type="molecule type" value="Genomic_DNA"/>
</dbReference>
<accession>A0A0F7FDC5</accession>
<name>A0A0F7FDC5_PAEDU</name>
<dbReference type="PANTHER" id="PTHR32305">
    <property type="match status" value="1"/>
</dbReference>
<reference evidence="1 2" key="2">
    <citation type="journal article" date="2016" name="Genome Announc.">
        <title>Genome Sequence of a Gram-Positive Diazotroph, Paenibacillus durus Type Strain ATCC 35681.</title>
        <authorList>
            <person name="Halim M.A."/>
            <person name="Rahman A.Y."/>
            <person name="Sim K.S."/>
            <person name="Yam H.C."/>
            <person name="Rahim A.A."/>
            <person name="Ghazali A.H."/>
            <person name="Najimudin N."/>
        </authorList>
    </citation>
    <scope>NUCLEOTIDE SEQUENCE [LARGE SCALE GENOMIC DNA]</scope>
    <source>
        <strain evidence="1 2">ATCC 35681</strain>
    </source>
</reference>
<dbReference type="InterPro" id="IPR050708">
    <property type="entry name" value="T6SS_VgrG/RHS"/>
</dbReference>
<dbReference type="HOGENOM" id="CLU_1376971_0_0_9"/>
<dbReference type="Gene3D" id="2.180.10.10">
    <property type="entry name" value="RHS repeat-associated core"/>
    <property type="match status" value="1"/>
</dbReference>